<organism evidence="11 12">
    <name type="scientific">Bordetella genomosp. 9</name>
    <dbReference type="NCBI Taxonomy" id="1416803"/>
    <lineage>
        <taxon>Bacteria</taxon>
        <taxon>Pseudomonadati</taxon>
        <taxon>Pseudomonadota</taxon>
        <taxon>Betaproteobacteria</taxon>
        <taxon>Burkholderiales</taxon>
        <taxon>Alcaligenaceae</taxon>
        <taxon>Bordetella</taxon>
    </lineage>
</organism>
<dbReference type="InterPro" id="IPR001270">
    <property type="entry name" value="ClpA/B"/>
</dbReference>
<comment type="similarity">
    <text evidence="1">Belongs to the ClpA/ClpB family.</text>
</comment>
<keyword evidence="3" id="KW-0547">Nucleotide-binding</keyword>
<evidence type="ECO:0000256" key="6">
    <source>
        <dbReference type="ARBA" id="ARBA00025613"/>
    </source>
</evidence>
<dbReference type="SUPFAM" id="SSF81923">
    <property type="entry name" value="Double Clp-N motif"/>
    <property type="match status" value="1"/>
</dbReference>
<dbReference type="RefSeq" id="WP_086071661.1">
    <property type="nucleotide sequence ID" value="NZ_CP021109.1"/>
</dbReference>
<evidence type="ECO:0000256" key="5">
    <source>
        <dbReference type="ARBA" id="ARBA00023186"/>
    </source>
</evidence>
<evidence type="ECO:0000256" key="9">
    <source>
        <dbReference type="SAM" id="MobiDB-lite"/>
    </source>
</evidence>
<evidence type="ECO:0000256" key="3">
    <source>
        <dbReference type="ARBA" id="ARBA00022741"/>
    </source>
</evidence>
<comment type="function">
    <text evidence="6">Part of a stress-induced multi-chaperone system, it is involved in the recovery of the cell from heat-induced damage, in cooperation with DnaK, DnaJ and GrpE. Acts before DnaK, in the processing of protein aggregates. Protein binding stimulates the ATPase activity; ATP hydrolysis unfolds the denatured protein aggregates, which probably helps expose new hydrophobic binding sites on the surface of ClpB-bound aggregates, contributing to the solubilization and refolding of denatured protein aggregates by DnaK.</text>
</comment>
<dbReference type="InterPro" id="IPR019489">
    <property type="entry name" value="Clp_ATPase_C"/>
</dbReference>
<dbReference type="InterPro" id="IPR027417">
    <property type="entry name" value="P-loop_NTPase"/>
</dbReference>
<evidence type="ECO:0000259" key="10">
    <source>
        <dbReference type="PROSITE" id="PS51903"/>
    </source>
</evidence>
<dbReference type="InterPro" id="IPR041546">
    <property type="entry name" value="ClpA/ClpB_AAA_lid"/>
</dbReference>
<keyword evidence="5" id="KW-0143">Chaperone</keyword>
<dbReference type="NCBIfam" id="TIGR03345">
    <property type="entry name" value="VI_ClpV1"/>
    <property type="match status" value="1"/>
</dbReference>
<dbReference type="Proteomes" id="UP000194139">
    <property type="component" value="Chromosome"/>
</dbReference>
<feature type="coiled-coil region" evidence="8">
    <location>
        <begin position="440"/>
        <end position="491"/>
    </location>
</feature>
<dbReference type="PROSITE" id="PS00870">
    <property type="entry name" value="CLPAB_1"/>
    <property type="match status" value="1"/>
</dbReference>
<name>A0A1W6YX01_9BORD</name>
<keyword evidence="2 7" id="KW-0677">Repeat</keyword>
<protein>
    <submittedName>
        <fullName evidence="11">ClpV1 family T6SS ATPase</fullName>
    </submittedName>
</protein>
<evidence type="ECO:0000256" key="1">
    <source>
        <dbReference type="ARBA" id="ARBA00008675"/>
    </source>
</evidence>
<dbReference type="InterPro" id="IPR017729">
    <property type="entry name" value="ATPase_T6SS_ClpV1"/>
</dbReference>
<dbReference type="InterPro" id="IPR036628">
    <property type="entry name" value="Clp_N_dom_sf"/>
</dbReference>
<sequence>MAEISRAALFGKLSSLAFRTLESATVFCKLRGHAAVQLEHWLHQILQGQDSDLHRIVRHYELDAGVLSRHLVEALDRLPHNPGGAVDLAPQVEEAAERGWVYASLMHNAERVRSGHLLLAMLKTPSLRRALLALSRQFAQIGVDSLASEFETLLAASPEAGGDGPPAAAIPGEASGAIAPALTGAQEALARYTVDLTAQARAGELDPIVGRDEEIGQVIDILLRRRQNNPILTGEAGVGKTAVVEGLAQRIACGDVPPALRAVTLRTLDLGLLQAGASMKGEFEQRLRQIVEEVRVARPPVILFVDEAHTLIGAGGAAGTGDAANLIKPALARGTLRTIAATTWSEYKRHIEKDPALTRRFQPVAVAEPDEDKAQRMLRGLVPAMEAHHGVQVQDEALRAAVCLSRRYIADRQLPDKAVSLLDTACARVAASQHAAPPALNRARAQVSSLEAELEMAQRESALGMSDAARAAELAVQLEAARAECQAVESRWRSEQALVQAIRQTRAALEADDQATDTPPEKTEPHGARRASRLAELGRLRDELEARQQGFPLVLPQVDRHAVAAVVQDWTGIPVGRMVTDNIEHLLNLDKVLAERVVGQAAALNRIARCLQTARAGLTRHARPLGVFLLAGPSGVGKTETAFALADALYGGQQNLIALNMSEYQEAHSVSKLKGAPPGYVGYGEGGVLTEAVRRRPYSVVLLDEIEKAHPDVHKVFYQVFDRGWMEDGEGRIIDFRNTLILLTSNAGDDCLARLCANPSALPSLDEAADVLREPLLQVFPPALLARMTVIPYYPLQRAALETIVRKQLARLQERLRDEHGIECDIDEDVVAAVIASCGECDSGARLVEAVLDRAVLAEIGVAMLRARVQGERIAHIRIVATDGNLGCVFS</sequence>
<dbReference type="AlphaFoldDB" id="A0A1W6YX01"/>
<dbReference type="PRINTS" id="PR00300">
    <property type="entry name" value="CLPPROTEASEA"/>
</dbReference>
<reference evidence="11 12" key="1">
    <citation type="submission" date="2017-05" db="EMBL/GenBank/DDBJ databases">
        <title>Complete and WGS of Bordetella genogroups.</title>
        <authorList>
            <person name="Spilker T."/>
            <person name="LiPuma J."/>
        </authorList>
    </citation>
    <scope>NUCLEOTIDE SEQUENCE [LARGE SCALE GENOMIC DNA]</scope>
    <source>
        <strain evidence="11 12">AU17164</strain>
    </source>
</reference>
<dbReference type="EMBL" id="CP021109">
    <property type="protein sequence ID" value="ARP85568.1"/>
    <property type="molecule type" value="Genomic_DNA"/>
</dbReference>
<dbReference type="Pfam" id="PF10431">
    <property type="entry name" value="ClpB_D2-small"/>
    <property type="match status" value="1"/>
</dbReference>
<dbReference type="InterPro" id="IPR050130">
    <property type="entry name" value="ClpA_ClpB"/>
</dbReference>
<evidence type="ECO:0000256" key="8">
    <source>
        <dbReference type="SAM" id="Coils"/>
    </source>
</evidence>
<dbReference type="InterPro" id="IPR003959">
    <property type="entry name" value="ATPase_AAA_core"/>
</dbReference>
<dbReference type="CDD" id="cd19499">
    <property type="entry name" value="RecA-like_ClpB_Hsp104-like"/>
    <property type="match status" value="1"/>
</dbReference>
<evidence type="ECO:0000313" key="11">
    <source>
        <dbReference type="EMBL" id="ARP85568.1"/>
    </source>
</evidence>
<feature type="domain" description="Clp R" evidence="10">
    <location>
        <begin position="10"/>
        <end position="151"/>
    </location>
</feature>
<dbReference type="PANTHER" id="PTHR11638">
    <property type="entry name" value="ATP-DEPENDENT CLP PROTEASE"/>
    <property type="match status" value="1"/>
</dbReference>
<keyword evidence="12" id="KW-1185">Reference proteome</keyword>
<gene>
    <name evidence="11" type="ORF">CAL13_04565</name>
</gene>
<evidence type="ECO:0000256" key="4">
    <source>
        <dbReference type="ARBA" id="ARBA00022840"/>
    </source>
</evidence>
<dbReference type="Gene3D" id="1.10.8.60">
    <property type="match status" value="1"/>
</dbReference>
<accession>A0A1W6YX01</accession>
<dbReference type="Gene3D" id="1.10.1780.10">
    <property type="entry name" value="Clp, N-terminal domain"/>
    <property type="match status" value="1"/>
</dbReference>
<evidence type="ECO:0000256" key="7">
    <source>
        <dbReference type="PROSITE-ProRule" id="PRU01251"/>
    </source>
</evidence>
<dbReference type="GO" id="GO:0034605">
    <property type="term" value="P:cellular response to heat"/>
    <property type="evidence" value="ECO:0007669"/>
    <property type="project" value="TreeGrafter"/>
</dbReference>
<keyword evidence="4" id="KW-0067">ATP-binding</keyword>
<dbReference type="SMART" id="SM00382">
    <property type="entry name" value="AAA"/>
    <property type="match status" value="2"/>
</dbReference>
<evidence type="ECO:0000313" key="12">
    <source>
        <dbReference type="Proteomes" id="UP000194139"/>
    </source>
</evidence>
<dbReference type="GO" id="GO:0005524">
    <property type="term" value="F:ATP binding"/>
    <property type="evidence" value="ECO:0007669"/>
    <property type="project" value="UniProtKB-KW"/>
</dbReference>
<dbReference type="InterPro" id="IPR003593">
    <property type="entry name" value="AAA+_ATPase"/>
</dbReference>
<evidence type="ECO:0000256" key="2">
    <source>
        <dbReference type="ARBA" id="ARBA00022737"/>
    </source>
</evidence>
<dbReference type="SMART" id="SM01086">
    <property type="entry name" value="ClpB_D2-small"/>
    <property type="match status" value="1"/>
</dbReference>
<feature type="region of interest" description="Disordered" evidence="9">
    <location>
        <begin position="509"/>
        <end position="530"/>
    </location>
</feature>
<dbReference type="GO" id="GO:0016887">
    <property type="term" value="F:ATP hydrolysis activity"/>
    <property type="evidence" value="ECO:0007669"/>
    <property type="project" value="InterPro"/>
</dbReference>
<dbReference type="Pfam" id="PF00004">
    <property type="entry name" value="AAA"/>
    <property type="match status" value="1"/>
</dbReference>
<dbReference type="Gene3D" id="3.40.50.300">
    <property type="entry name" value="P-loop containing nucleotide triphosphate hydrolases"/>
    <property type="match status" value="3"/>
</dbReference>
<dbReference type="SUPFAM" id="SSF52540">
    <property type="entry name" value="P-loop containing nucleoside triphosphate hydrolases"/>
    <property type="match status" value="2"/>
</dbReference>
<dbReference type="Pfam" id="PF02861">
    <property type="entry name" value="Clp_N"/>
    <property type="match status" value="1"/>
</dbReference>
<dbReference type="Pfam" id="PF17871">
    <property type="entry name" value="AAA_lid_9"/>
    <property type="match status" value="1"/>
</dbReference>
<dbReference type="PROSITE" id="PS51903">
    <property type="entry name" value="CLP_R"/>
    <property type="match status" value="1"/>
</dbReference>
<dbReference type="Pfam" id="PF07724">
    <property type="entry name" value="AAA_2"/>
    <property type="match status" value="1"/>
</dbReference>
<keyword evidence="8" id="KW-0175">Coiled coil</keyword>
<dbReference type="CDD" id="cd00009">
    <property type="entry name" value="AAA"/>
    <property type="match status" value="1"/>
</dbReference>
<dbReference type="PANTHER" id="PTHR11638:SF184">
    <property type="entry name" value="ATPASE WITH CHAPERONE ACTIVITY"/>
    <property type="match status" value="1"/>
</dbReference>
<proteinExistence type="inferred from homology"/>
<dbReference type="InterPro" id="IPR018368">
    <property type="entry name" value="ClpA/B_CS1"/>
</dbReference>
<dbReference type="InterPro" id="IPR004176">
    <property type="entry name" value="Clp_R_N"/>
</dbReference>
<dbReference type="GO" id="GO:0005737">
    <property type="term" value="C:cytoplasm"/>
    <property type="evidence" value="ECO:0007669"/>
    <property type="project" value="TreeGrafter"/>
</dbReference>